<evidence type="ECO:0000313" key="2">
    <source>
        <dbReference type="Proteomes" id="UP000831701"/>
    </source>
</evidence>
<name>A0ACB8WEX3_9TELE</name>
<proteinExistence type="predicted"/>
<gene>
    <name evidence="1" type="ORF">L3Q82_000714</name>
</gene>
<reference evidence="1" key="1">
    <citation type="submission" date="2022-04" db="EMBL/GenBank/DDBJ databases">
        <title>Jade perch genome.</title>
        <authorList>
            <person name="Chao B."/>
        </authorList>
    </citation>
    <scope>NUCLEOTIDE SEQUENCE</scope>
    <source>
        <strain evidence="1">CB-2022</strain>
    </source>
</reference>
<dbReference type="Proteomes" id="UP000831701">
    <property type="component" value="Chromosome 11"/>
</dbReference>
<organism evidence="1 2">
    <name type="scientific">Scortum barcoo</name>
    <name type="common">barcoo grunter</name>
    <dbReference type="NCBI Taxonomy" id="214431"/>
    <lineage>
        <taxon>Eukaryota</taxon>
        <taxon>Metazoa</taxon>
        <taxon>Chordata</taxon>
        <taxon>Craniata</taxon>
        <taxon>Vertebrata</taxon>
        <taxon>Euteleostomi</taxon>
        <taxon>Actinopterygii</taxon>
        <taxon>Neopterygii</taxon>
        <taxon>Teleostei</taxon>
        <taxon>Neoteleostei</taxon>
        <taxon>Acanthomorphata</taxon>
        <taxon>Eupercaria</taxon>
        <taxon>Centrarchiformes</taxon>
        <taxon>Terapontoidei</taxon>
        <taxon>Terapontidae</taxon>
        <taxon>Scortum</taxon>
    </lineage>
</organism>
<comment type="caution">
    <text evidence="1">The sequence shown here is derived from an EMBL/GenBank/DDBJ whole genome shotgun (WGS) entry which is preliminary data.</text>
</comment>
<accession>A0ACB8WEX3</accession>
<keyword evidence="2" id="KW-1185">Reference proteome</keyword>
<protein>
    <submittedName>
        <fullName evidence="1">Uncharacterized protein</fullName>
    </submittedName>
</protein>
<evidence type="ECO:0000313" key="1">
    <source>
        <dbReference type="EMBL" id="KAI3365812.1"/>
    </source>
</evidence>
<sequence>MFGRTPRLPVDLLFGSVLLDDQVVDYDTYVQSLRRDLAEAMRVAQVSCQGNRDRLTFTTAGLEVSTSPEIPAVDIVDEAVDDQDRTVSCDLPAGVECSSNLIDTQPVAPVPLHDSRTVEEGTVVRSGLEGLLINAALGNTPDGYAEPTGDTGEP</sequence>
<dbReference type="EMBL" id="CM041541">
    <property type="protein sequence ID" value="KAI3365812.1"/>
    <property type="molecule type" value="Genomic_DNA"/>
</dbReference>